<dbReference type="NCBIfam" id="NF038404">
    <property type="entry name" value="perm_prefix_2"/>
    <property type="match status" value="1"/>
</dbReference>
<sequence>MNQHPNIPQPPRWADQLLEWFCAPHLLEELQGDLHEEFYYQVERIGERQARQRYIWDVLGFIRPFAIKRKSSLYPSTPIFPFDMLKSYVTIALRTLWRNKGYAAINSIGLSVAFCICTFLFLTAYFQLSFNSFHQNQERIFQTYFFKNAPEKIERMGNMPLPLTPALKAEYEDVEGAARVMEMRKSTLEYKGKFVEKDVTLTDPDFFQIFSFPLIKGNSKTVLMDLRSIVITKTMAQILFGKEDPMGKVLQIGGEGNQKGYIVSGVLADVPENSSIRFDALIRVENLPNYQATQNQWDAFSHKAFVKLAPHVDQKTFESRLKPFAQKYLTAEIESLKNRGAKPDKNGDIFAIRLQNLSKVHFDTDISSGPPIAMVYAIIGIGLFILFIACINFVNLSIARSFTRAREVGVRKTLGALKGQLFVQIWGESTLLCFLGFVVGLLLTYVLLPEFNAAFGAKFTIKYMLQPQVIALLFGLFVLVTLVAGGYPALQMAAFHPVEVLKGKISLKRPGVLRNSLIVAQFAMSALLACCSVIAFQQVNYMRQKPLGFEKEQVISIPVGSKANGRQVLQRMRNKLASDPAIVSITGTGVNLGRGKDGTNSRSVIGFNYKGKEVASDWLLVDYDYIKTLQIPLLGGREFDPAYPSDSLDRVVITQSMADMIGEKEPVGKFFQTDTAGAKIQIIGVVPDFHLYSLANEIKPITMHLSHSEPIHYIFVRVAPASLSASMDKMKEVWKEVAPGTEFIGSFLDENIEAWYRDVERLFQIFGLASFVAILLSCSGLFAVALLVIEQRTKEIGIRKVLGASIPAIIFVLSKDFIKLVLIALGIAIPLAWFFMQQWLNEYPYQIEISIWIFIGVGIAATLIALLTVGYQSIKAALANPVKALRSE</sequence>
<dbReference type="Pfam" id="PF02687">
    <property type="entry name" value="FtsX"/>
    <property type="match status" value="2"/>
</dbReference>
<evidence type="ECO:0000313" key="10">
    <source>
        <dbReference type="Proteomes" id="UP001168528"/>
    </source>
</evidence>
<dbReference type="InterPro" id="IPR025857">
    <property type="entry name" value="MacB_PCD"/>
</dbReference>
<comment type="caution">
    <text evidence="9">The sequence shown here is derived from an EMBL/GenBank/DDBJ whole genome shotgun (WGS) entry which is preliminary data.</text>
</comment>
<feature type="transmembrane region" description="Helical" evidence="6">
    <location>
        <begin position="801"/>
        <end position="829"/>
    </location>
</feature>
<feature type="transmembrane region" description="Helical" evidence="6">
    <location>
        <begin position="421"/>
        <end position="448"/>
    </location>
</feature>
<dbReference type="PANTHER" id="PTHR30572:SF18">
    <property type="entry name" value="ABC-TYPE MACROLIDE FAMILY EXPORT SYSTEM PERMEASE COMPONENT 2"/>
    <property type="match status" value="1"/>
</dbReference>
<evidence type="ECO:0000256" key="2">
    <source>
        <dbReference type="ARBA" id="ARBA00022475"/>
    </source>
</evidence>
<feature type="transmembrane region" description="Helical" evidence="6">
    <location>
        <begin position="849"/>
        <end position="871"/>
    </location>
</feature>
<evidence type="ECO:0000259" key="8">
    <source>
        <dbReference type="Pfam" id="PF12704"/>
    </source>
</evidence>
<evidence type="ECO:0000256" key="4">
    <source>
        <dbReference type="ARBA" id="ARBA00022989"/>
    </source>
</evidence>
<organism evidence="9 10">
    <name type="scientific">Rhodocytophaga aerolata</name>
    <dbReference type="NCBI Taxonomy" id="455078"/>
    <lineage>
        <taxon>Bacteria</taxon>
        <taxon>Pseudomonadati</taxon>
        <taxon>Bacteroidota</taxon>
        <taxon>Cytophagia</taxon>
        <taxon>Cytophagales</taxon>
        <taxon>Rhodocytophagaceae</taxon>
        <taxon>Rhodocytophaga</taxon>
    </lineage>
</organism>
<feature type="domain" description="MacB-like periplasmic core" evidence="8">
    <location>
        <begin position="108"/>
        <end position="322"/>
    </location>
</feature>
<dbReference type="RefSeq" id="WP_302036085.1">
    <property type="nucleotide sequence ID" value="NZ_JAUKPO010000001.1"/>
</dbReference>
<dbReference type="InterPro" id="IPR050250">
    <property type="entry name" value="Macrolide_Exporter_MacB"/>
</dbReference>
<feature type="domain" description="ABC3 transporter permease C-terminal" evidence="7">
    <location>
        <begin position="768"/>
        <end position="879"/>
    </location>
</feature>
<feature type="transmembrane region" description="Helical" evidence="6">
    <location>
        <begin position="468"/>
        <end position="490"/>
    </location>
</feature>
<reference evidence="9" key="1">
    <citation type="submission" date="2023-07" db="EMBL/GenBank/DDBJ databases">
        <title>The genome sequence of Rhodocytophaga aerolata KACC 12507.</title>
        <authorList>
            <person name="Zhang X."/>
        </authorList>
    </citation>
    <scope>NUCLEOTIDE SEQUENCE</scope>
    <source>
        <strain evidence="9">KACC 12507</strain>
    </source>
</reference>
<keyword evidence="3 6" id="KW-0812">Transmembrane</keyword>
<evidence type="ECO:0000256" key="3">
    <source>
        <dbReference type="ARBA" id="ARBA00022692"/>
    </source>
</evidence>
<keyword evidence="5 6" id="KW-0472">Membrane</keyword>
<feature type="transmembrane region" description="Helical" evidence="6">
    <location>
        <begin position="511"/>
        <end position="536"/>
    </location>
</feature>
<dbReference type="InterPro" id="IPR003838">
    <property type="entry name" value="ABC3_permease_C"/>
</dbReference>
<feature type="domain" description="ABC3 transporter permease C-terminal" evidence="7">
    <location>
        <begin position="381"/>
        <end position="494"/>
    </location>
</feature>
<protein>
    <submittedName>
        <fullName evidence="9">Permease prefix domain 2-containing transporter</fullName>
    </submittedName>
</protein>
<evidence type="ECO:0000259" key="7">
    <source>
        <dbReference type="Pfam" id="PF02687"/>
    </source>
</evidence>
<feature type="transmembrane region" description="Helical" evidence="6">
    <location>
        <begin position="765"/>
        <end position="789"/>
    </location>
</feature>
<feature type="transmembrane region" description="Helical" evidence="6">
    <location>
        <begin position="103"/>
        <end position="126"/>
    </location>
</feature>
<dbReference type="Pfam" id="PF12704">
    <property type="entry name" value="MacB_PCD"/>
    <property type="match status" value="1"/>
</dbReference>
<keyword evidence="4 6" id="KW-1133">Transmembrane helix</keyword>
<comment type="subcellular location">
    <subcellularLocation>
        <location evidence="1">Cell membrane</location>
        <topology evidence="1">Multi-pass membrane protein</topology>
    </subcellularLocation>
</comment>
<keyword evidence="2" id="KW-1003">Cell membrane</keyword>
<accession>A0ABT8QZM9</accession>
<feature type="transmembrane region" description="Helical" evidence="6">
    <location>
        <begin position="373"/>
        <end position="396"/>
    </location>
</feature>
<dbReference type="Proteomes" id="UP001168528">
    <property type="component" value="Unassembled WGS sequence"/>
</dbReference>
<dbReference type="EMBL" id="JAUKPO010000001">
    <property type="protein sequence ID" value="MDO1445296.1"/>
    <property type="molecule type" value="Genomic_DNA"/>
</dbReference>
<evidence type="ECO:0000256" key="6">
    <source>
        <dbReference type="SAM" id="Phobius"/>
    </source>
</evidence>
<proteinExistence type="predicted"/>
<evidence type="ECO:0000256" key="1">
    <source>
        <dbReference type="ARBA" id="ARBA00004651"/>
    </source>
</evidence>
<keyword evidence="10" id="KW-1185">Reference proteome</keyword>
<gene>
    <name evidence="9" type="ORF">Q0590_03490</name>
</gene>
<evidence type="ECO:0000313" key="9">
    <source>
        <dbReference type="EMBL" id="MDO1445296.1"/>
    </source>
</evidence>
<name>A0ABT8QZM9_9BACT</name>
<evidence type="ECO:0000256" key="5">
    <source>
        <dbReference type="ARBA" id="ARBA00023136"/>
    </source>
</evidence>
<dbReference type="InterPro" id="IPR047699">
    <property type="entry name" value="Permease_put_prefix"/>
</dbReference>
<dbReference type="PANTHER" id="PTHR30572">
    <property type="entry name" value="MEMBRANE COMPONENT OF TRANSPORTER-RELATED"/>
    <property type="match status" value="1"/>
</dbReference>